<accession>A0A2A2JMC5</accession>
<gene>
    <name evidence="1" type="ORF">WR25_15923</name>
</gene>
<comment type="caution">
    <text evidence="1">The sequence shown here is derived from an EMBL/GenBank/DDBJ whole genome shotgun (WGS) entry which is preliminary data.</text>
</comment>
<reference evidence="1 2" key="1">
    <citation type="journal article" date="2017" name="Curr. Biol.">
        <title>Genome architecture and evolution of a unichromosomal asexual nematode.</title>
        <authorList>
            <person name="Fradin H."/>
            <person name="Zegar C."/>
            <person name="Gutwein M."/>
            <person name="Lucas J."/>
            <person name="Kovtun M."/>
            <person name="Corcoran D."/>
            <person name="Baugh L.R."/>
            <person name="Kiontke K."/>
            <person name="Gunsalus K."/>
            <person name="Fitch D.H."/>
            <person name="Piano F."/>
        </authorList>
    </citation>
    <scope>NUCLEOTIDE SEQUENCE [LARGE SCALE GENOMIC DNA]</scope>
    <source>
        <strain evidence="1">PF1309</strain>
    </source>
</reference>
<name>A0A2A2JMC5_9BILA</name>
<sequence>MIPEFPLPPTDADFYRQTLYERPPLFGVLTQSMPNLTMAESTSPVARINSSIDIQSHLKKIADVRQKQPKYLTVPVQQQMRSSSSTLSLVEDVKNSVLSKLNPRLFQLV</sequence>
<proteinExistence type="predicted"/>
<protein>
    <submittedName>
        <fullName evidence="1">Uncharacterized protein</fullName>
    </submittedName>
</protein>
<dbReference type="Proteomes" id="UP000218231">
    <property type="component" value="Unassembled WGS sequence"/>
</dbReference>
<keyword evidence="2" id="KW-1185">Reference proteome</keyword>
<evidence type="ECO:0000313" key="1">
    <source>
        <dbReference type="EMBL" id="PAV62855.1"/>
    </source>
</evidence>
<dbReference type="EMBL" id="LIAE01010341">
    <property type="protein sequence ID" value="PAV62855.1"/>
    <property type="molecule type" value="Genomic_DNA"/>
</dbReference>
<dbReference type="OrthoDB" id="5789076at2759"/>
<evidence type="ECO:0000313" key="2">
    <source>
        <dbReference type="Proteomes" id="UP000218231"/>
    </source>
</evidence>
<organism evidence="1 2">
    <name type="scientific">Diploscapter pachys</name>
    <dbReference type="NCBI Taxonomy" id="2018661"/>
    <lineage>
        <taxon>Eukaryota</taxon>
        <taxon>Metazoa</taxon>
        <taxon>Ecdysozoa</taxon>
        <taxon>Nematoda</taxon>
        <taxon>Chromadorea</taxon>
        <taxon>Rhabditida</taxon>
        <taxon>Rhabditina</taxon>
        <taxon>Rhabditomorpha</taxon>
        <taxon>Rhabditoidea</taxon>
        <taxon>Rhabditidae</taxon>
        <taxon>Diploscapter</taxon>
    </lineage>
</organism>
<dbReference type="AlphaFoldDB" id="A0A2A2JMC5"/>